<organism evidence="2 3">
    <name type="scientific">Mycobacterium arosiense ATCC BAA-1401 = DSM 45069</name>
    <dbReference type="NCBI Taxonomy" id="1265311"/>
    <lineage>
        <taxon>Bacteria</taxon>
        <taxon>Bacillati</taxon>
        <taxon>Actinomycetota</taxon>
        <taxon>Actinomycetes</taxon>
        <taxon>Mycobacteriales</taxon>
        <taxon>Mycobacteriaceae</taxon>
        <taxon>Mycobacterium</taxon>
        <taxon>Mycobacterium avium complex (MAC)</taxon>
    </lineage>
</organism>
<dbReference type="InterPro" id="IPR000073">
    <property type="entry name" value="AB_hydrolase_1"/>
</dbReference>
<proteinExistence type="predicted"/>
<dbReference type="OrthoDB" id="9773549at2"/>
<dbReference type="Pfam" id="PF12697">
    <property type="entry name" value="Abhydrolase_6"/>
    <property type="match status" value="1"/>
</dbReference>
<dbReference type="InterPro" id="IPR029058">
    <property type="entry name" value="AB_hydrolase_fold"/>
</dbReference>
<protein>
    <submittedName>
        <fullName evidence="2">Esterase</fullName>
    </submittedName>
</protein>
<dbReference type="RefSeq" id="WP_083066701.1">
    <property type="nucleotide sequence ID" value="NZ_MVHG01000088.1"/>
</dbReference>
<gene>
    <name evidence="2" type="ORF">BST14_23305</name>
</gene>
<dbReference type="AlphaFoldDB" id="A0A1W9Z7T4"/>
<dbReference type="Proteomes" id="UP000192707">
    <property type="component" value="Unassembled WGS sequence"/>
</dbReference>
<dbReference type="Gene3D" id="3.40.50.1820">
    <property type="entry name" value="alpha/beta hydrolase"/>
    <property type="match status" value="1"/>
</dbReference>
<reference evidence="2 3" key="1">
    <citation type="submission" date="2016-12" db="EMBL/GenBank/DDBJ databases">
        <title>The new phylogeny of genus Mycobacterium.</title>
        <authorList>
            <person name="Tortoli E."/>
            <person name="Trovato A."/>
            <person name="Cirillo D.M."/>
        </authorList>
    </citation>
    <scope>NUCLEOTIDE SEQUENCE [LARGE SCALE GENOMIC DNA]</scope>
    <source>
        <strain evidence="2 3">DSM 45069</strain>
    </source>
</reference>
<sequence length="272" mass="29702">MRFVLVHGGFHGAWCWSKTIPELGRLGHEAIAIDLPAHGTRRDERSTIADRRDAIVEVLQPGDVVVGHSGGGLDVTFAADAAPDLPSFMIYLAAALPIEGSTCLVATGGAPAEDESFGSDVQQLMTDETGMSAFVAPNERGRMACVDYPATRAFFYHDVDDDVARWAFEQLTPAPTEFLFETVHLPNFWDADLPRSFIRCLQDRSMPRAFADTVVHRLGVEELTIDTSHSPFLSRPRELAELLVHATTTKSIGPLRPTLAEARSSWGKGDVS</sequence>
<dbReference type="EMBL" id="MVHG01000088">
    <property type="protein sequence ID" value="ORA08797.1"/>
    <property type="molecule type" value="Genomic_DNA"/>
</dbReference>
<name>A0A1W9Z7T4_MYCAI</name>
<evidence type="ECO:0000259" key="1">
    <source>
        <dbReference type="Pfam" id="PF12697"/>
    </source>
</evidence>
<comment type="caution">
    <text evidence="2">The sequence shown here is derived from an EMBL/GenBank/DDBJ whole genome shotgun (WGS) entry which is preliminary data.</text>
</comment>
<feature type="domain" description="AB hydrolase-1" evidence="1">
    <location>
        <begin position="3"/>
        <end position="241"/>
    </location>
</feature>
<dbReference type="PANTHER" id="PTHR37017:SF11">
    <property type="entry name" value="ESTERASE_LIPASE_THIOESTERASE DOMAIN-CONTAINING PROTEIN"/>
    <property type="match status" value="1"/>
</dbReference>
<accession>A0A1W9Z7T4</accession>
<dbReference type="SUPFAM" id="SSF53474">
    <property type="entry name" value="alpha/beta-Hydrolases"/>
    <property type="match status" value="1"/>
</dbReference>
<dbReference type="InterPro" id="IPR052897">
    <property type="entry name" value="Sec-Metab_Biosynth_Hydrolase"/>
</dbReference>
<dbReference type="PANTHER" id="PTHR37017">
    <property type="entry name" value="AB HYDROLASE-1 DOMAIN-CONTAINING PROTEIN-RELATED"/>
    <property type="match status" value="1"/>
</dbReference>
<keyword evidence="3" id="KW-1185">Reference proteome</keyword>
<evidence type="ECO:0000313" key="3">
    <source>
        <dbReference type="Proteomes" id="UP000192707"/>
    </source>
</evidence>
<evidence type="ECO:0000313" key="2">
    <source>
        <dbReference type="EMBL" id="ORA08797.1"/>
    </source>
</evidence>
<dbReference type="GO" id="GO:0003824">
    <property type="term" value="F:catalytic activity"/>
    <property type="evidence" value="ECO:0007669"/>
    <property type="project" value="UniProtKB-ARBA"/>
</dbReference>